<dbReference type="Pfam" id="PF12900">
    <property type="entry name" value="Pyridox_ox_2"/>
    <property type="match status" value="1"/>
</dbReference>
<proteinExistence type="predicted"/>
<protein>
    <recommendedName>
        <fullName evidence="3">Pyridoxamine 5'-phosphate oxidase</fullName>
    </recommendedName>
</protein>
<name>U3GZV9_9CORY</name>
<dbReference type="HOGENOM" id="CLU_127487_0_1_11"/>
<sequence>MSDNEVFTQLSTEAALELMGTEQLGRVVVRRSDDMDIFPVNFVVDGGAIYFRTSEGNKLFSLSLNNDVLFEADHVDLDNHDAWSVIVKGTAEVLQDAAAIHHADSLDLTPWLPTLKYNYVKVTPNSVSGRKFHLGEEPQRY</sequence>
<dbReference type="OrthoDB" id="7062584at2"/>
<dbReference type="PATRIC" id="fig|1348662.3.peg.1629"/>
<dbReference type="AlphaFoldDB" id="U3GZV9"/>
<dbReference type="RefSeq" id="WP_021012151.1">
    <property type="nucleotide sequence ID" value="NC_022198.1"/>
</dbReference>
<keyword evidence="2" id="KW-1185">Reference proteome</keyword>
<dbReference type="InterPro" id="IPR024747">
    <property type="entry name" value="Pyridox_Oxase-rel"/>
</dbReference>
<dbReference type="Gene3D" id="2.30.110.10">
    <property type="entry name" value="Electron Transport, Fmn-binding Protein, Chain A"/>
    <property type="match status" value="1"/>
</dbReference>
<organism evidence="1 2">
    <name type="scientific">Corynebacterium argentoratense DSM 44202</name>
    <dbReference type="NCBI Taxonomy" id="1348662"/>
    <lineage>
        <taxon>Bacteria</taxon>
        <taxon>Bacillati</taxon>
        <taxon>Actinomycetota</taxon>
        <taxon>Actinomycetes</taxon>
        <taxon>Mycobacteriales</taxon>
        <taxon>Corynebacteriaceae</taxon>
        <taxon>Corynebacterium</taxon>
    </lineage>
</organism>
<dbReference type="eggNOG" id="COG3467">
    <property type="taxonomic scope" value="Bacteria"/>
</dbReference>
<dbReference type="STRING" id="1348662.CARG_08225"/>
<dbReference type="SUPFAM" id="SSF50475">
    <property type="entry name" value="FMN-binding split barrel"/>
    <property type="match status" value="1"/>
</dbReference>
<dbReference type="EMBL" id="CP006365">
    <property type="protein sequence ID" value="AGU15757.1"/>
    <property type="molecule type" value="Genomic_DNA"/>
</dbReference>
<dbReference type="InterPro" id="IPR012349">
    <property type="entry name" value="Split_barrel_FMN-bd"/>
</dbReference>
<gene>
    <name evidence="1" type="ORF">CARG_08225</name>
</gene>
<evidence type="ECO:0008006" key="3">
    <source>
        <dbReference type="Google" id="ProtNLM"/>
    </source>
</evidence>
<dbReference type="GeneID" id="78250390"/>
<evidence type="ECO:0000313" key="2">
    <source>
        <dbReference type="Proteomes" id="UP000016943"/>
    </source>
</evidence>
<reference evidence="1 2" key="1">
    <citation type="journal article" date="2013" name="Genome Announc.">
        <title>Whole-Genome Sequence of the Clinical Strain Corynebacterium argentoratense DSM 44202, Isolated from a Human Throat Specimen.</title>
        <authorList>
            <person name="Bomholt C."/>
            <person name="Glaub A."/>
            <person name="Gravermann K."/>
            <person name="Albersmeier A."/>
            <person name="Brinkrolf K."/>
            <person name="Ruckert C."/>
            <person name="Tauch A."/>
        </authorList>
    </citation>
    <scope>NUCLEOTIDE SEQUENCE [LARGE SCALE GENOMIC DNA]</scope>
    <source>
        <strain evidence="1">DSM 44202</strain>
    </source>
</reference>
<accession>U3GZV9</accession>
<dbReference type="KEGG" id="caz:CARG_08225"/>
<dbReference type="Proteomes" id="UP000016943">
    <property type="component" value="Chromosome"/>
</dbReference>
<evidence type="ECO:0000313" key="1">
    <source>
        <dbReference type="EMBL" id="AGU15757.1"/>
    </source>
</evidence>